<dbReference type="Proteomes" id="UP000248423">
    <property type="component" value="Unassembled WGS sequence"/>
</dbReference>
<accession>A0A319ETN9</accession>
<dbReference type="PANTHER" id="PTHR31944">
    <property type="entry name" value="HEME-RESPONSIVE ZINC FINGER TRANSCRIPTION FACTOR HAP1"/>
    <property type="match status" value="1"/>
</dbReference>
<evidence type="ECO:0000256" key="7">
    <source>
        <dbReference type="SAM" id="MobiDB-lite"/>
    </source>
</evidence>
<evidence type="ECO:0000256" key="5">
    <source>
        <dbReference type="ARBA" id="ARBA00023163"/>
    </source>
</evidence>
<protein>
    <recommendedName>
        <fullName evidence="8">Xylanolytic transcriptional activator regulatory domain-containing protein</fullName>
    </recommendedName>
</protein>
<dbReference type="GO" id="GO:0006351">
    <property type="term" value="P:DNA-templated transcription"/>
    <property type="evidence" value="ECO:0007669"/>
    <property type="project" value="InterPro"/>
</dbReference>
<dbReference type="GO" id="GO:0008270">
    <property type="term" value="F:zinc ion binding"/>
    <property type="evidence" value="ECO:0007669"/>
    <property type="project" value="InterPro"/>
</dbReference>
<sequence length="626" mass="70210">MYEENRYARRVRETSHPISSSESAQRPDAAQISHAGEVLHAPETSPQTARAGQIQGTISKTRVFGTGHWMNTFAQLETLSILEPIGDLYQAIIQHPSHGPLDKIADTISQCKILGRKIKSQNPSRGSLPVEIYQSLPDRRVADELIQLYFSTFETCYRILHYSSFMTEYEISFTRPEASDSSILLQALLVAATAGPLHDNESVRNDVAAKAHTWIHTAQTWLSAPLEKGRLTLRSIQVHCLLLLARQVNRVGADLIWIASGSLMRMAMQMGLHQDPRFLGEMNPVQRETRRRLWYTILELNLQAALDSGMMPMIAIGDWNTQPPSDHEPDNDEGLNRQSVNFQPVLSTSIPLRLRATRVINSLQEEASYDQILKIGNELATTCRDVAVAIEQVVSTPVTNQFASSLCTHLIRRFPLCLHYHFAIKARTNPLYTYSRHAGVEAVLDIVSLLEDNLYSRVLRCGGGMFRDIITRGAMLLFLEFGSDQEAESSMFAKKRELAHQETLLRDARSVVHYAKDRIWHGETNVKIYIFFNIMLAEAEARLTGAPEKEAMSRALHESVDASHAILQELAARVPGIATGSEFESGTGEMAALFDGFGGNLDGDFDWMHDGDLDFNFSDFQVLSQW</sequence>
<evidence type="ECO:0000256" key="3">
    <source>
        <dbReference type="ARBA" id="ARBA00023015"/>
    </source>
</evidence>
<gene>
    <name evidence="9" type="ORF">BO78DRAFT_305061</name>
</gene>
<dbReference type="GO" id="GO:0001228">
    <property type="term" value="F:DNA-binding transcription activator activity, RNA polymerase II-specific"/>
    <property type="evidence" value="ECO:0007669"/>
    <property type="project" value="TreeGrafter"/>
</dbReference>
<keyword evidence="3" id="KW-0805">Transcription regulation</keyword>
<feature type="region of interest" description="Disordered" evidence="7">
    <location>
        <begin position="1"/>
        <end position="31"/>
    </location>
</feature>
<evidence type="ECO:0000259" key="8">
    <source>
        <dbReference type="SMART" id="SM00906"/>
    </source>
</evidence>
<keyword evidence="2" id="KW-0862">Zinc</keyword>
<feature type="domain" description="Xylanolytic transcriptional activator regulatory" evidence="8">
    <location>
        <begin position="256"/>
        <end position="330"/>
    </location>
</feature>
<reference evidence="9 10" key="1">
    <citation type="submission" date="2018-02" db="EMBL/GenBank/DDBJ databases">
        <title>The genomes of Aspergillus section Nigri reveals drivers in fungal speciation.</title>
        <authorList>
            <consortium name="DOE Joint Genome Institute"/>
            <person name="Vesth T.C."/>
            <person name="Nybo J."/>
            <person name="Theobald S."/>
            <person name="Brandl J."/>
            <person name="Frisvad J.C."/>
            <person name="Nielsen K.F."/>
            <person name="Lyhne E.K."/>
            <person name="Kogle M.E."/>
            <person name="Kuo A."/>
            <person name="Riley R."/>
            <person name="Clum A."/>
            <person name="Nolan M."/>
            <person name="Lipzen A."/>
            <person name="Salamov A."/>
            <person name="Henrissat B."/>
            <person name="Wiebenga A."/>
            <person name="De vries R.P."/>
            <person name="Grigoriev I.V."/>
            <person name="Mortensen U.H."/>
            <person name="Andersen M.R."/>
            <person name="Baker S.E."/>
        </authorList>
    </citation>
    <scope>NUCLEOTIDE SEQUENCE [LARGE SCALE GENOMIC DNA]</scope>
    <source>
        <strain evidence="9 10">CBS 121057</strain>
    </source>
</reference>
<keyword evidence="1" id="KW-0479">Metal-binding</keyword>
<evidence type="ECO:0000256" key="1">
    <source>
        <dbReference type="ARBA" id="ARBA00022723"/>
    </source>
</evidence>
<dbReference type="PANTHER" id="PTHR31944:SF129">
    <property type="entry name" value="ASPYRIDONES CLUSTER REGULATOR APDR-RELATED"/>
    <property type="match status" value="1"/>
</dbReference>
<keyword evidence="10" id="KW-1185">Reference proteome</keyword>
<dbReference type="AlphaFoldDB" id="A0A319ETN9"/>
<keyword evidence="5" id="KW-0804">Transcription</keyword>
<dbReference type="InterPro" id="IPR007219">
    <property type="entry name" value="XnlR_reg_dom"/>
</dbReference>
<dbReference type="EMBL" id="KZ826320">
    <property type="protein sequence ID" value="PYI10698.1"/>
    <property type="molecule type" value="Genomic_DNA"/>
</dbReference>
<dbReference type="VEuPathDB" id="FungiDB:BO78DRAFT_305061"/>
<dbReference type="SMART" id="SM00906">
    <property type="entry name" value="Fungal_trans"/>
    <property type="match status" value="1"/>
</dbReference>
<feature type="compositionally biased region" description="Basic and acidic residues" evidence="7">
    <location>
        <begin position="1"/>
        <end position="15"/>
    </location>
</feature>
<organism evidence="9 10">
    <name type="scientific">Aspergillus sclerotiicarbonarius (strain CBS 121057 / IBT 28362)</name>
    <dbReference type="NCBI Taxonomy" id="1448318"/>
    <lineage>
        <taxon>Eukaryota</taxon>
        <taxon>Fungi</taxon>
        <taxon>Dikarya</taxon>
        <taxon>Ascomycota</taxon>
        <taxon>Pezizomycotina</taxon>
        <taxon>Eurotiomycetes</taxon>
        <taxon>Eurotiomycetidae</taxon>
        <taxon>Eurotiales</taxon>
        <taxon>Aspergillaceae</taxon>
        <taxon>Aspergillus</taxon>
        <taxon>Aspergillus subgen. Circumdati</taxon>
    </lineage>
</organism>
<dbReference type="GO" id="GO:0005634">
    <property type="term" value="C:nucleus"/>
    <property type="evidence" value="ECO:0007669"/>
    <property type="project" value="TreeGrafter"/>
</dbReference>
<dbReference type="Pfam" id="PF04082">
    <property type="entry name" value="Fungal_trans"/>
    <property type="match status" value="1"/>
</dbReference>
<evidence type="ECO:0000313" key="9">
    <source>
        <dbReference type="EMBL" id="PYI10698.1"/>
    </source>
</evidence>
<evidence type="ECO:0000256" key="6">
    <source>
        <dbReference type="ARBA" id="ARBA00023242"/>
    </source>
</evidence>
<evidence type="ECO:0000256" key="4">
    <source>
        <dbReference type="ARBA" id="ARBA00023125"/>
    </source>
</evidence>
<dbReference type="InterPro" id="IPR051430">
    <property type="entry name" value="Fungal_TF_Env_Response"/>
</dbReference>
<evidence type="ECO:0000313" key="10">
    <source>
        <dbReference type="Proteomes" id="UP000248423"/>
    </source>
</evidence>
<name>A0A319ETN9_ASPSB</name>
<dbReference type="CDD" id="cd12148">
    <property type="entry name" value="fungal_TF_MHR"/>
    <property type="match status" value="1"/>
</dbReference>
<keyword evidence="6" id="KW-0539">Nucleus</keyword>
<dbReference type="OrthoDB" id="4337792at2759"/>
<feature type="region of interest" description="Disordered" evidence="7">
    <location>
        <begin position="318"/>
        <end position="337"/>
    </location>
</feature>
<evidence type="ECO:0000256" key="2">
    <source>
        <dbReference type="ARBA" id="ARBA00022833"/>
    </source>
</evidence>
<keyword evidence="4" id="KW-0238">DNA-binding</keyword>
<dbReference type="GO" id="GO:0000978">
    <property type="term" value="F:RNA polymerase II cis-regulatory region sequence-specific DNA binding"/>
    <property type="evidence" value="ECO:0007669"/>
    <property type="project" value="TreeGrafter"/>
</dbReference>
<proteinExistence type="predicted"/>